<keyword evidence="8" id="KW-0547">Nucleotide-binding</keyword>
<name>A0A644ZUH0_9ZZZZ</name>
<protein>
    <submittedName>
        <fullName evidence="14">Histidine biosynthesis bifunctional protein HisIE</fullName>
        <ecNumber evidence="14">3.6.1.31</ecNumber>
    </submittedName>
</protein>
<comment type="pathway">
    <text evidence="3">Amino-acid biosynthesis; L-histidine biosynthesis; L-histidine from 5-phospho-alpha-D-ribose 1-diphosphate: step 3/9.</text>
</comment>
<evidence type="ECO:0000256" key="3">
    <source>
        <dbReference type="ARBA" id="ARBA00005169"/>
    </source>
</evidence>
<dbReference type="InterPro" id="IPR002496">
    <property type="entry name" value="PRib_AMP_CycHydrolase_dom"/>
</dbReference>
<evidence type="ECO:0000256" key="8">
    <source>
        <dbReference type="ARBA" id="ARBA00022741"/>
    </source>
</evidence>
<dbReference type="InterPro" id="IPR008179">
    <property type="entry name" value="HisE"/>
</dbReference>
<dbReference type="SUPFAM" id="SSF141734">
    <property type="entry name" value="HisI-like"/>
    <property type="match status" value="1"/>
</dbReference>
<evidence type="ECO:0000256" key="12">
    <source>
        <dbReference type="ARBA" id="ARBA00023268"/>
    </source>
</evidence>
<accession>A0A644ZUH0</accession>
<comment type="caution">
    <text evidence="14">The sequence shown here is derived from an EMBL/GenBank/DDBJ whole genome shotgun (WGS) entry which is preliminary data.</text>
</comment>
<keyword evidence="12" id="KW-0511">Multifunctional enzyme</keyword>
<comment type="catalytic activity">
    <reaction evidence="2">
        <text>1-(5-phospho-beta-D-ribosyl)-ATP + H2O = 1-(5-phospho-beta-D-ribosyl)-5'-AMP + diphosphate + H(+)</text>
        <dbReference type="Rhea" id="RHEA:22828"/>
        <dbReference type="ChEBI" id="CHEBI:15377"/>
        <dbReference type="ChEBI" id="CHEBI:15378"/>
        <dbReference type="ChEBI" id="CHEBI:33019"/>
        <dbReference type="ChEBI" id="CHEBI:59457"/>
        <dbReference type="ChEBI" id="CHEBI:73183"/>
        <dbReference type="EC" id="3.6.1.31"/>
    </reaction>
</comment>
<dbReference type="GO" id="GO:0004635">
    <property type="term" value="F:phosphoribosyl-AMP cyclohydrolase activity"/>
    <property type="evidence" value="ECO:0007669"/>
    <property type="project" value="UniProtKB-EC"/>
</dbReference>
<evidence type="ECO:0000256" key="11">
    <source>
        <dbReference type="ARBA" id="ARBA00023102"/>
    </source>
</evidence>
<dbReference type="NCBIfam" id="NF000768">
    <property type="entry name" value="PRK00051.1"/>
    <property type="match status" value="1"/>
</dbReference>
<evidence type="ECO:0000256" key="1">
    <source>
        <dbReference type="ARBA" id="ARBA00000024"/>
    </source>
</evidence>
<dbReference type="InterPro" id="IPR021130">
    <property type="entry name" value="PRib-ATP_PPHydrolase-like"/>
</dbReference>
<reference evidence="14" key="1">
    <citation type="submission" date="2019-08" db="EMBL/GenBank/DDBJ databases">
        <authorList>
            <person name="Kucharzyk K."/>
            <person name="Murdoch R.W."/>
            <person name="Higgins S."/>
            <person name="Loffler F."/>
        </authorList>
    </citation>
    <scope>NUCLEOTIDE SEQUENCE</scope>
</reference>
<evidence type="ECO:0000256" key="5">
    <source>
        <dbReference type="ARBA" id="ARBA00007731"/>
    </source>
</evidence>
<evidence type="ECO:0000256" key="7">
    <source>
        <dbReference type="ARBA" id="ARBA00022605"/>
    </source>
</evidence>
<keyword evidence="11" id="KW-0368">Histidine biosynthesis</keyword>
<comment type="pathway">
    <text evidence="4">Amino-acid biosynthesis; L-histidine biosynthesis; L-histidine from 5-phospho-alpha-D-ribose 1-diphosphate: step 2/9.</text>
</comment>
<dbReference type="Gene3D" id="1.10.287.1080">
    <property type="entry name" value="MazG-like"/>
    <property type="match status" value="1"/>
</dbReference>
<dbReference type="Pfam" id="PF01503">
    <property type="entry name" value="PRA-PH"/>
    <property type="match status" value="1"/>
</dbReference>
<comment type="catalytic activity">
    <reaction evidence="1">
        <text>1-(5-phospho-beta-D-ribosyl)-5'-AMP + H2O = 1-(5-phospho-beta-D-ribosyl)-5-[(5-phospho-beta-D-ribosylamino)methylideneamino]imidazole-4-carboxamide</text>
        <dbReference type="Rhea" id="RHEA:20049"/>
        <dbReference type="ChEBI" id="CHEBI:15377"/>
        <dbReference type="ChEBI" id="CHEBI:58435"/>
        <dbReference type="ChEBI" id="CHEBI:59457"/>
        <dbReference type="EC" id="3.5.4.19"/>
    </reaction>
</comment>
<proteinExistence type="inferred from homology"/>
<evidence type="ECO:0000259" key="13">
    <source>
        <dbReference type="Pfam" id="PF01502"/>
    </source>
</evidence>
<comment type="similarity">
    <text evidence="5">In the C-terminal section; belongs to the PRA-PH family.</text>
</comment>
<sequence>MQALHWDAQGLLPAIVQDAETGEVLTLAYMNQESLDISLREGYTCFWSRSRQELWRKGDSSGNRQQIISIVADCDRDALVVKVRVQGPACHTGAVSCFHNLIVELHQSPLFSLQKLYALIQQRKVDLPIGSYTTTLFQKGLDQILKKIGEEAGEVLIAAKNHSKPETVWEIADLTYHVLVLMAEVGIKPEEVLMELAQRQKIDKPSQA</sequence>
<dbReference type="AlphaFoldDB" id="A0A644ZUH0"/>
<evidence type="ECO:0000313" key="14">
    <source>
        <dbReference type="EMBL" id="MPM42303.1"/>
    </source>
</evidence>
<organism evidence="14">
    <name type="scientific">bioreactor metagenome</name>
    <dbReference type="NCBI Taxonomy" id="1076179"/>
    <lineage>
        <taxon>unclassified sequences</taxon>
        <taxon>metagenomes</taxon>
        <taxon>ecological metagenomes</taxon>
    </lineage>
</organism>
<dbReference type="InterPro" id="IPR023019">
    <property type="entry name" value="His_synth_HisIE"/>
</dbReference>
<dbReference type="Pfam" id="PF01502">
    <property type="entry name" value="PRA-CH"/>
    <property type="match status" value="1"/>
</dbReference>
<gene>
    <name evidence="14" type="primary">hisI_23</name>
    <name evidence="14" type="ORF">SDC9_88968</name>
</gene>
<dbReference type="EMBL" id="VSSQ01009679">
    <property type="protein sequence ID" value="MPM42303.1"/>
    <property type="molecule type" value="Genomic_DNA"/>
</dbReference>
<dbReference type="PANTHER" id="PTHR42945">
    <property type="entry name" value="HISTIDINE BIOSYNTHESIS BIFUNCTIONAL PROTEIN"/>
    <property type="match status" value="1"/>
</dbReference>
<dbReference type="HAMAP" id="MF_01019">
    <property type="entry name" value="HisIE"/>
    <property type="match status" value="1"/>
</dbReference>
<dbReference type="FunFam" id="3.10.20.810:FF:000001">
    <property type="entry name" value="Histidine biosynthesis bifunctional protein HisIE"/>
    <property type="match status" value="1"/>
</dbReference>
<dbReference type="GO" id="GO:0004636">
    <property type="term" value="F:phosphoribosyl-ATP diphosphatase activity"/>
    <property type="evidence" value="ECO:0007669"/>
    <property type="project" value="UniProtKB-EC"/>
</dbReference>
<dbReference type="HAMAP" id="MF_01020">
    <property type="entry name" value="HisE"/>
    <property type="match status" value="1"/>
</dbReference>
<evidence type="ECO:0000256" key="2">
    <source>
        <dbReference type="ARBA" id="ARBA00001460"/>
    </source>
</evidence>
<evidence type="ECO:0000256" key="10">
    <source>
        <dbReference type="ARBA" id="ARBA00022840"/>
    </source>
</evidence>
<evidence type="ECO:0000256" key="9">
    <source>
        <dbReference type="ARBA" id="ARBA00022801"/>
    </source>
</evidence>
<dbReference type="CDD" id="cd11534">
    <property type="entry name" value="NTP-PPase_HisIE_like"/>
    <property type="match status" value="1"/>
</dbReference>
<dbReference type="NCBIfam" id="NF002747">
    <property type="entry name" value="PRK02759.1"/>
    <property type="match status" value="1"/>
</dbReference>
<dbReference type="SUPFAM" id="SSF101386">
    <property type="entry name" value="all-alpha NTP pyrophosphatases"/>
    <property type="match status" value="1"/>
</dbReference>
<keyword evidence="10" id="KW-0067">ATP-binding</keyword>
<dbReference type="EC" id="3.6.1.31" evidence="14"/>
<dbReference type="Gene3D" id="3.10.20.810">
    <property type="entry name" value="Phosphoribosyl-AMP cyclohydrolase"/>
    <property type="match status" value="1"/>
</dbReference>
<dbReference type="NCBIfam" id="TIGR03188">
    <property type="entry name" value="histidine_hisI"/>
    <property type="match status" value="1"/>
</dbReference>
<evidence type="ECO:0000256" key="4">
    <source>
        <dbReference type="ARBA" id="ARBA00005204"/>
    </source>
</evidence>
<dbReference type="UniPathway" id="UPA00031">
    <property type="reaction ID" value="UER00007"/>
</dbReference>
<dbReference type="PANTHER" id="PTHR42945:SF1">
    <property type="entry name" value="HISTIDINE BIOSYNTHESIS BIFUNCTIONAL PROTEIN HIS7"/>
    <property type="match status" value="1"/>
</dbReference>
<keyword evidence="9 14" id="KW-0378">Hydrolase</keyword>
<evidence type="ECO:0000256" key="6">
    <source>
        <dbReference type="ARBA" id="ARBA00008299"/>
    </source>
</evidence>
<comment type="similarity">
    <text evidence="6">In the N-terminal section; belongs to the PRA-CH family.</text>
</comment>
<dbReference type="InterPro" id="IPR038019">
    <property type="entry name" value="PRib_AMP_CycHydrolase_sf"/>
</dbReference>
<feature type="domain" description="Phosphoribosyl-AMP cyclohydrolase" evidence="13">
    <location>
        <begin position="27"/>
        <end position="99"/>
    </location>
</feature>
<keyword evidence="7" id="KW-0028">Amino-acid biosynthesis</keyword>
<dbReference type="GO" id="GO:0000105">
    <property type="term" value="P:L-histidine biosynthetic process"/>
    <property type="evidence" value="ECO:0007669"/>
    <property type="project" value="UniProtKB-UniPathway"/>
</dbReference>
<dbReference type="GO" id="GO:0005524">
    <property type="term" value="F:ATP binding"/>
    <property type="evidence" value="ECO:0007669"/>
    <property type="project" value="UniProtKB-KW"/>
</dbReference>